<dbReference type="PROSITE" id="PS50181">
    <property type="entry name" value="FBOX"/>
    <property type="match status" value="1"/>
</dbReference>
<dbReference type="InterPro" id="IPR032675">
    <property type="entry name" value="LRR_dom_sf"/>
</dbReference>
<dbReference type="Gene3D" id="3.80.10.10">
    <property type="entry name" value="Ribonuclease Inhibitor"/>
    <property type="match status" value="1"/>
</dbReference>
<evidence type="ECO:0000313" key="4">
    <source>
        <dbReference type="Proteomes" id="UP000663872"/>
    </source>
</evidence>
<dbReference type="SUPFAM" id="SSF81383">
    <property type="entry name" value="F-box domain"/>
    <property type="match status" value="1"/>
</dbReference>
<gene>
    <name evidence="2" type="ORF">GRG538_LOCUS24127</name>
    <name evidence="3" type="ORF">QYT958_LOCUS14678</name>
</gene>
<dbReference type="InterPro" id="IPR036047">
    <property type="entry name" value="F-box-like_dom_sf"/>
</dbReference>
<dbReference type="SUPFAM" id="SSF52047">
    <property type="entry name" value="RNI-like"/>
    <property type="match status" value="1"/>
</dbReference>
<dbReference type="EMBL" id="CAJNYT010004085">
    <property type="protein sequence ID" value="CAF3630327.1"/>
    <property type="molecule type" value="Genomic_DNA"/>
</dbReference>
<evidence type="ECO:0000259" key="1">
    <source>
        <dbReference type="PROSITE" id="PS50181"/>
    </source>
</evidence>
<organism evidence="2 4">
    <name type="scientific">Rotaria socialis</name>
    <dbReference type="NCBI Taxonomy" id="392032"/>
    <lineage>
        <taxon>Eukaryota</taxon>
        <taxon>Metazoa</taxon>
        <taxon>Spiralia</taxon>
        <taxon>Gnathifera</taxon>
        <taxon>Rotifera</taxon>
        <taxon>Eurotatoria</taxon>
        <taxon>Bdelloidea</taxon>
        <taxon>Philodinida</taxon>
        <taxon>Philodinidae</taxon>
        <taxon>Rotaria</taxon>
    </lineage>
</organism>
<evidence type="ECO:0000313" key="3">
    <source>
        <dbReference type="EMBL" id="CAF4648883.1"/>
    </source>
</evidence>
<comment type="caution">
    <text evidence="2">The sequence shown here is derived from an EMBL/GenBank/DDBJ whole genome shotgun (WGS) entry which is preliminary data.</text>
</comment>
<sequence length="339" mass="40181">MDIVHIRVPKMFFGIKINMKTLIKQLPAELWASIFSYLEAHDLLQVFTNLNTYFDESIASDHLLFNMRLGENDHNPFEYSIQSYWSDFILHRIVSRRPILQHKTSHISEFLRWHCTNLIQLKSLEVTLRGREIPTICNTLKQLKSVQLLSMECVSNQHFRDAILSAPTSRVCRLDFSRSSTTIKIYSNKMSNIETLYIKIQGDSHNSIIDLLLNRMPKLKRLEITNPNDYFYNRDSLFVKSLFILSELETIKINWSSTKSDSKFFESLYQILPNLKRLSFNFVHNYCVDDVFNHLIYHWWSILKRLRRINIVIECTTSQLKVNVVHRKNYLLLTGAWRK</sequence>
<accession>A0A818PVY3</accession>
<dbReference type="AlphaFoldDB" id="A0A818PVY3"/>
<name>A0A818PVY3_9BILA</name>
<reference evidence="2" key="1">
    <citation type="submission" date="2021-02" db="EMBL/GenBank/DDBJ databases">
        <authorList>
            <person name="Nowell W R."/>
        </authorList>
    </citation>
    <scope>NUCLEOTIDE SEQUENCE</scope>
</reference>
<dbReference type="InterPro" id="IPR001810">
    <property type="entry name" value="F-box_dom"/>
</dbReference>
<dbReference type="EMBL" id="CAJOBR010001978">
    <property type="protein sequence ID" value="CAF4648883.1"/>
    <property type="molecule type" value="Genomic_DNA"/>
</dbReference>
<dbReference type="Proteomes" id="UP000663872">
    <property type="component" value="Unassembled WGS sequence"/>
</dbReference>
<protein>
    <recommendedName>
        <fullName evidence="1">F-box domain-containing protein</fullName>
    </recommendedName>
</protein>
<proteinExistence type="predicted"/>
<dbReference type="Proteomes" id="UP000663848">
    <property type="component" value="Unassembled WGS sequence"/>
</dbReference>
<evidence type="ECO:0000313" key="2">
    <source>
        <dbReference type="EMBL" id="CAF3630327.1"/>
    </source>
</evidence>
<feature type="domain" description="F-box" evidence="1">
    <location>
        <begin position="20"/>
        <end position="68"/>
    </location>
</feature>